<evidence type="ECO:0000313" key="2">
    <source>
        <dbReference type="Proteomes" id="UP001201980"/>
    </source>
</evidence>
<organism evidence="1 2">
    <name type="scientific">Zalerion maritima</name>
    <dbReference type="NCBI Taxonomy" id="339359"/>
    <lineage>
        <taxon>Eukaryota</taxon>
        <taxon>Fungi</taxon>
        <taxon>Dikarya</taxon>
        <taxon>Ascomycota</taxon>
        <taxon>Pezizomycotina</taxon>
        <taxon>Sordariomycetes</taxon>
        <taxon>Lulworthiomycetidae</taxon>
        <taxon>Lulworthiales</taxon>
        <taxon>Lulworthiaceae</taxon>
        <taxon>Zalerion</taxon>
    </lineage>
</organism>
<name>A0AAD5RM31_9PEZI</name>
<dbReference type="AlphaFoldDB" id="A0AAD5RM31"/>
<dbReference type="Proteomes" id="UP001201980">
    <property type="component" value="Unassembled WGS sequence"/>
</dbReference>
<keyword evidence="2" id="KW-1185">Reference proteome</keyword>
<proteinExistence type="predicted"/>
<sequence>MAAPNSADLSNVLCLFRLLRITSYADPTSILVWNKEFEFTLPKQRKDPKPLWAGAWNLNSRCDPIYALRFSEKPKKDGNWVFGLLDDSPNDGFRGRGPVGKDQSRCDFQLSPSHVRSNISRAYFAIELAPRVRPGAPVIPRLKCFRLVQKSVGPHMAVRKKIYGTIWGFLK</sequence>
<comment type="caution">
    <text evidence="1">The sequence shown here is derived from an EMBL/GenBank/DDBJ whole genome shotgun (WGS) entry which is preliminary data.</text>
</comment>
<gene>
    <name evidence="1" type="ORF">MKZ38_003961</name>
</gene>
<dbReference type="EMBL" id="JAKWBI020000233">
    <property type="protein sequence ID" value="KAJ2898370.1"/>
    <property type="molecule type" value="Genomic_DNA"/>
</dbReference>
<reference evidence="1" key="1">
    <citation type="submission" date="2022-07" db="EMBL/GenBank/DDBJ databases">
        <title>Draft genome sequence of Zalerion maritima ATCC 34329, a (micro)plastics degrading marine fungus.</title>
        <authorList>
            <person name="Paco A."/>
            <person name="Goncalves M.F.M."/>
            <person name="Rocha-Santos T.A.P."/>
            <person name="Alves A."/>
        </authorList>
    </citation>
    <scope>NUCLEOTIDE SEQUENCE</scope>
    <source>
        <strain evidence="1">ATCC 34329</strain>
    </source>
</reference>
<protein>
    <submittedName>
        <fullName evidence="1">Uncharacterized protein</fullName>
    </submittedName>
</protein>
<accession>A0AAD5RM31</accession>
<evidence type="ECO:0000313" key="1">
    <source>
        <dbReference type="EMBL" id="KAJ2898370.1"/>
    </source>
</evidence>